<keyword evidence="2" id="KW-0472">Membrane</keyword>
<accession>A0A4R7EMH2</accession>
<dbReference type="SUPFAM" id="SSF46894">
    <property type="entry name" value="C-terminal effector domain of the bipartite response regulators"/>
    <property type="match status" value="1"/>
</dbReference>
<evidence type="ECO:0000259" key="3">
    <source>
        <dbReference type="Pfam" id="PF00196"/>
    </source>
</evidence>
<dbReference type="SUPFAM" id="SSF48452">
    <property type="entry name" value="TPR-like"/>
    <property type="match status" value="2"/>
</dbReference>
<feature type="coiled-coil region" evidence="1">
    <location>
        <begin position="421"/>
        <end position="472"/>
    </location>
</feature>
<dbReference type="RefSeq" id="WP_133713720.1">
    <property type="nucleotide sequence ID" value="NZ_SOAG01000040.1"/>
</dbReference>
<feature type="domain" description="HTH luxR-type" evidence="3">
    <location>
        <begin position="552"/>
        <end position="597"/>
    </location>
</feature>
<proteinExistence type="predicted"/>
<name>A0A4R7EMH2_9FLAO</name>
<dbReference type="SMART" id="SM00028">
    <property type="entry name" value="TPR"/>
    <property type="match status" value="5"/>
</dbReference>
<gene>
    <name evidence="4" type="ORF">C8P70_1405</name>
</gene>
<organism evidence="4 5">
    <name type="scientific">Myroides indicus</name>
    <dbReference type="NCBI Taxonomy" id="1323422"/>
    <lineage>
        <taxon>Bacteria</taxon>
        <taxon>Pseudomonadati</taxon>
        <taxon>Bacteroidota</taxon>
        <taxon>Flavobacteriia</taxon>
        <taxon>Flavobacteriales</taxon>
        <taxon>Flavobacteriaceae</taxon>
        <taxon>Myroides</taxon>
    </lineage>
</organism>
<evidence type="ECO:0000256" key="2">
    <source>
        <dbReference type="SAM" id="Phobius"/>
    </source>
</evidence>
<dbReference type="GO" id="GO:0003677">
    <property type="term" value="F:DNA binding"/>
    <property type="evidence" value="ECO:0007669"/>
    <property type="project" value="InterPro"/>
</dbReference>
<sequence length="609" mass="72318">MKIRKHLLTIIILSTIIAFLLIVILNILYFSNLNLRSKPSTKVENLQFTVIDSLLLIKKFDEAEAKINNLYNDKNTQNPGQLANIYYYKFAIGIYRNKLDNILFFQNKSLDYANLAKDDFTKARIGFLTGRYYLFLSDYVKSLENYLNALVYFESHKEENSYYLWLIYNDLGVFNNEIGDQDKALEYLEKSRHIKNDYTKGEDAIYYGNLGNIYRDSEKSLEKARDNHLLSLKLFEELGERVNIIKALNNMALVESSLENFSSAEMYLNQAEKLIVNSEFSLLSMTTINRANMYLKMSQYEKSREVYLRGYEIAKENNIIKHKLDALAGLYLVFSQLKERDEEYFYIKEYYELKDTINGSKVNQRLEAVRWNNIVKEQKLQYEINQQKQKNILKSYIIAVVSSLLVVTFFWFLYRNKVKSLRISRLENNRLEEKMKAEQELQKAQNEQYEFKVRTRNELQVLKNKQHEIEIESKNKEMIAINVKLLAKNKMLTEIEDILSNRTLGTEKIFRELEKTIRRNKSQEKDWEQFKIIFDKIHPFFFKNLLESYPHLSKTELRVCAYIKINMTNNEMASLLNISHQSLTISRHRIRKKLNLNRSDNLDQIIQSF</sequence>
<evidence type="ECO:0000256" key="1">
    <source>
        <dbReference type="SAM" id="Coils"/>
    </source>
</evidence>
<dbReference type="Gene3D" id="1.10.10.10">
    <property type="entry name" value="Winged helix-like DNA-binding domain superfamily/Winged helix DNA-binding domain"/>
    <property type="match status" value="1"/>
</dbReference>
<dbReference type="InterPro" id="IPR036388">
    <property type="entry name" value="WH-like_DNA-bd_sf"/>
</dbReference>
<feature type="transmembrane region" description="Helical" evidence="2">
    <location>
        <begin position="396"/>
        <end position="414"/>
    </location>
</feature>
<keyword evidence="5" id="KW-1185">Reference proteome</keyword>
<protein>
    <submittedName>
        <fullName evidence="4">Tetratricopeptide repeat protein</fullName>
    </submittedName>
</protein>
<dbReference type="InterPro" id="IPR000792">
    <property type="entry name" value="Tscrpt_reg_LuxR_C"/>
</dbReference>
<dbReference type="InterPro" id="IPR016032">
    <property type="entry name" value="Sig_transdc_resp-reg_C-effctor"/>
</dbReference>
<dbReference type="InterPro" id="IPR011990">
    <property type="entry name" value="TPR-like_helical_dom_sf"/>
</dbReference>
<evidence type="ECO:0000313" key="5">
    <source>
        <dbReference type="Proteomes" id="UP000295215"/>
    </source>
</evidence>
<dbReference type="Pfam" id="PF00196">
    <property type="entry name" value="GerE"/>
    <property type="match status" value="1"/>
</dbReference>
<evidence type="ECO:0000313" key="4">
    <source>
        <dbReference type="EMBL" id="TDS51242.1"/>
    </source>
</evidence>
<feature type="transmembrane region" description="Helical" evidence="2">
    <location>
        <begin position="7"/>
        <end position="30"/>
    </location>
</feature>
<keyword evidence="1" id="KW-0175">Coiled coil</keyword>
<keyword evidence="2" id="KW-1133">Transmembrane helix</keyword>
<dbReference type="AlphaFoldDB" id="A0A4R7EMH2"/>
<dbReference type="Proteomes" id="UP000295215">
    <property type="component" value="Unassembled WGS sequence"/>
</dbReference>
<comment type="caution">
    <text evidence="4">The sequence shown here is derived from an EMBL/GenBank/DDBJ whole genome shotgun (WGS) entry which is preliminary data.</text>
</comment>
<dbReference type="EMBL" id="SOAG01000040">
    <property type="protein sequence ID" value="TDS51242.1"/>
    <property type="molecule type" value="Genomic_DNA"/>
</dbReference>
<dbReference type="GO" id="GO:0006355">
    <property type="term" value="P:regulation of DNA-templated transcription"/>
    <property type="evidence" value="ECO:0007669"/>
    <property type="project" value="InterPro"/>
</dbReference>
<dbReference type="OrthoDB" id="1090267at2"/>
<reference evidence="4 5" key="1">
    <citation type="submission" date="2019-03" db="EMBL/GenBank/DDBJ databases">
        <title>Genomic Encyclopedia of Archaeal and Bacterial Type Strains, Phase II (KMG-II): from individual species to whole genera.</title>
        <authorList>
            <person name="Goeker M."/>
        </authorList>
    </citation>
    <scope>NUCLEOTIDE SEQUENCE [LARGE SCALE GENOMIC DNA]</scope>
    <source>
        <strain evidence="4 5">DSM 28213</strain>
    </source>
</reference>
<keyword evidence="2" id="KW-0812">Transmembrane</keyword>
<dbReference type="Gene3D" id="1.25.40.10">
    <property type="entry name" value="Tetratricopeptide repeat domain"/>
    <property type="match status" value="2"/>
</dbReference>
<dbReference type="InterPro" id="IPR019734">
    <property type="entry name" value="TPR_rpt"/>
</dbReference>
<dbReference type="Pfam" id="PF13424">
    <property type="entry name" value="TPR_12"/>
    <property type="match status" value="1"/>
</dbReference>